<feature type="transmembrane region" description="Helical" evidence="12">
    <location>
        <begin position="796"/>
        <end position="815"/>
    </location>
</feature>
<dbReference type="Gene3D" id="3.40.50.1820">
    <property type="entry name" value="alpha/beta hydrolase"/>
    <property type="match status" value="1"/>
</dbReference>
<keyword evidence="6 12" id="KW-0812">Transmembrane</keyword>
<feature type="domain" description="GPI inositol-deacylase transmembrane" evidence="14">
    <location>
        <begin position="705"/>
        <end position="1019"/>
    </location>
</feature>
<dbReference type="InterPro" id="IPR056824">
    <property type="entry name" value="PGAP1_TMD"/>
</dbReference>
<keyword evidence="7 12" id="KW-0378">Hydrolase</keyword>
<evidence type="ECO:0000256" key="10">
    <source>
        <dbReference type="ARBA" id="ARBA00022989"/>
    </source>
</evidence>
<evidence type="ECO:0000313" key="15">
    <source>
        <dbReference type="EMBL" id="KEF55041.1"/>
    </source>
</evidence>
<dbReference type="STRING" id="1182545.A0A072P592"/>
<feature type="transmembrane region" description="Helical" evidence="12">
    <location>
        <begin position="955"/>
        <end position="974"/>
    </location>
</feature>
<evidence type="ECO:0000256" key="5">
    <source>
        <dbReference type="ARBA" id="ARBA00022448"/>
    </source>
</evidence>
<dbReference type="EC" id="3.1.-.-" evidence="12"/>
<evidence type="ECO:0000256" key="4">
    <source>
        <dbReference type="ARBA" id="ARBA00015856"/>
    </source>
</evidence>
<dbReference type="Pfam" id="PF25141">
    <property type="entry name" value="PGAP1_2nd"/>
    <property type="match status" value="1"/>
</dbReference>
<evidence type="ECO:0000256" key="1">
    <source>
        <dbReference type="ARBA" id="ARBA00003496"/>
    </source>
</evidence>
<dbReference type="AlphaFoldDB" id="A0A072P592"/>
<proteinExistence type="inferred from homology"/>
<sequence length="1028" mass="114811">MLLKPKEDVGDGQDEPDVRGLRKIRAQSPWTWRPLTLIATAVALLLLSLILRSSLKLQVDPQGCVMSMMTPTYIKLSGFDTEHSRFATKYSLYLYREEGVDEYTNDNIGLRGAPVLFIPGNAGSYKQVRSLSSEASRYYQGVLRHDANKIKEGVRSLDFFTLDFNEDLSAFHGQTLYDQAEYVNEAVAYILSLYHDSNRSRRDPQLPDPSSVILIGHSMGGIVARTVLVTPKYQANSVNTIITMSTPHARPPVTFDVDIVSLYQSINDYWRESYLQRWASNNPLWHTTLISIAGGGRDTTVPSDYTNIASLAPESHGFTVFSSTIPNVWTSMDHLAITWADQMRKVIIKSLYEVVDVRRAAQTKPRSERMKIFRRWFLTGLEDGSPKNLRDSPHEVLLTLGDGSRSSVAKEDSVTFRQLGTQNQVSAVLLPIPSVDNSTFKQFSFLTDQQMDAHGSLEKLEVLFCSAFPLAGGLTSTPLPIQFDLSPGDPSATRLACKRPCGDAIKLPASTRTSQYAFDPVSPFTFLTYDLRALQDHQFVAIVDKSTEINPSWVHAEIVSGADSIIESHISLPRLLIRGLNVELPSSRPVVTEVRVPSLRSSLLAYTLQIRQHGCGADAELFTPLLRQHIDSPYESKFFVNFKQGDVNLHGIAPFMPPTLDGRETKAGVAFQIWSDPTCNSSLEIRLRIDPAGSFGKLVVRYRTVFAAFPLLVVAMVLRKQFRVYDNSGAFISFSESLDQSLRLPLPILLLSMTFFATAFTTASSTNIGTNHHLRNNGTAIDFAQNDLLLGSQDTFFWFLVPLAGLLSIGACVLLNYLVLGLLHLLVIVSSLVSQRYVKVDDSEKGIASAFVASTPRRRAINTAVLLFLVATIIPYPFAYVVACVVQLTTCTRALRHAKESKSGPAHNFFNYTYSILNLMLWVLPINLPVLVVWIHNMAVHWLTPFSSHHNVLSIMPFILLVETLSSGVMVPALRSFRWATNLLFFVLAVYAALYGMTYAYRLHYIANIIALWLVVLHFSTYRRRLSV</sequence>
<dbReference type="Pfam" id="PF25140">
    <property type="entry name" value="PGAP1_TMD"/>
    <property type="match status" value="1"/>
</dbReference>
<dbReference type="GO" id="GO:0006505">
    <property type="term" value="P:GPI anchor metabolic process"/>
    <property type="evidence" value="ECO:0007669"/>
    <property type="project" value="TreeGrafter"/>
</dbReference>
<evidence type="ECO:0000256" key="11">
    <source>
        <dbReference type="ARBA" id="ARBA00023136"/>
    </source>
</evidence>
<keyword evidence="16" id="KW-1185">Reference proteome</keyword>
<dbReference type="InterPro" id="IPR029058">
    <property type="entry name" value="AB_hydrolase_fold"/>
</dbReference>
<evidence type="ECO:0000256" key="9">
    <source>
        <dbReference type="ARBA" id="ARBA00022927"/>
    </source>
</evidence>
<feature type="transmembrane region" description="Helical" evidence="12">
    <location>
        <begin position="32"/>
        <end position="51"/>
    </location>
</feature>
<dbReference type="GO" id="GO:0006888">
    <property type="term" value="P:endoplasmic reticulum to Golgi vesicle-mediated transport"/>
    <property type="evidence" value="ECO:0007669"/>
    <property type="project" value="TreeGrafter"/>
</dbReference>
<feature type="transmembrane region" description="Helical" evidence="12">
    <location>
        <begin position="700"/>
        <end position="718"/>
    </location>
</feature>
<comment type="function">
    <text evidence="1 12">Involved in inositol deacylation of GPI-anchored proteins which plays important roles in the quality control and ER-associated degradation of GPI-anchored proteins.</text>
</comment>
<dbReference type="Proteomes" id="UP000027920">
    <property type="component" value="Unassembled WGS sequence"/>
</dbReference>
<evidence type="ECO:0000256" key="8">
    <source>
        <dbReference type="ARBA" id="ARBA00022824"/>
    </source>
</evidence>
<evidence type="ECO:0000313" key="16">
    <source>
        <dbReference type="Proteomes" id="UP000027920"/>
    </source>
</evidence>
<comment type="similarity">
    <text evidence="3 12">Belongs to the GPI inositol-deacylase family.</text>
</comment>
<dbReference type="OrthoDB" id="348976at2759"/>
<feature type="transmembrane region" description="Helical" evidence="12">
    <location>
        <begin position="1003"/>
        <end position="1022"/>
    </location>
</feature>
<evidence type="ECO:0000259" key="13">
    <source>
        <dbReference type="Pfam" id="PF07819"/>
    </source>
</evidence>
<dbReference type="Pfam" id="PF07819">
    <property type="entry name" value="PGAP1"/>
    <property type="match status" value="1"/>
</dbReference>
<dbReference type="GeneID" id="25283605"/>
<dbReference type="PANTHER" id="PTHR15495">
    <property type="entry name" value="NEGATIVE REGULATOR OF VESICLE FORMATION-RELATED"/>
    <property type="match status" value="1"/>
</dbReference>
<dbReference type="EMBL" id="AMGV01000008">
    <property type="protein sequence ID" value="KEF55041.1"/>
    <property type="molecule type" value="Genomic_DNA"/>
</dbReference>
<gene>
    <name evidence="15" type="ORF">A1O9_08694</name>
</gene>
<dbReference type="HOGENOM" id="CLU_006103_0_0_1"/>
<dbReference type="FunFam" id="3.40.50.1820:FF:000056">
    <property type="entry name" value="GPI inositol-deacylase"/>
    <property type="match status" value="1"/>
</dbReference>
<feature type="transmembrane region" description="Helical" evidence="12">
    <location>
        <begin position="864"/>
        <end position="888"/>
    </location>
</feature>
<dbReference type="RefSeq" id="XP_013257631.1">
    <property type="nucleotide sequence ID" value="XM_013402177.1"/>
</dbReference>
<evidence type="ECO:0000259" key="14">
    <source>
        <dbReference type="Pfam" id="PF25140"/>
    </source>
</evidence>
<reference evidence="15 16" key="1">
    <citation type="submission" date="2013-03" db="EMBL/GenBank/DDBJ databases">
        <title>The Genome Sequence of Exophiala aquamarina CBS 119918.</title>
        <authorList>
            <consortium name="The Broad Institute Genomics Platform"/>
            <person name="Cuomo C."/>
            <person name="de Hoog S."/>
            <person name="Gorbushina A."/>
            <person name="Walker B."/>
            <person name="Young S.K."/>
            <person name="Zeng Q."/>
            <person name="Gargeya S."/>
            <person name="Fitzgerald M."/>
            <person name="Haas B."/>
            <person name="Abouelleil A."/>
            <person name="Allen A.W."/>
            <person name="Alvarado L."/>
            <person name="Arachchi H.M."/>
            <person name="Berlin A.M."/>
            <person name="Chapman S.B."/>
            <person name="Gainer-Dewar J."/>
            <person name="Goldberg J."/>
            <person name="Griggs A."/>
            <person name="Gujja S."/>
            <person name="Hansen M."/>
            <person name="Howarth C."/>
            <person name="Imamovic A."/>
            <person name="Ireland A."/>
            <person name="Larimer J."/>
            <person name="McCowan C."/>
            <person name="Murphy C."/>
            <person name="Pearson M."/>
            <person name="Poon T.W."/>
            <person name="Priest M."/>
            <person name="Roberts A."/>
            <person name="Saif S."/>
            <person name="Shea T."/>
            <person name="Sisk P."/>
            <person name="Sykes S."/>
            <person name="Wortman J."/>
            <person name="Nusbaum C."/>
            <person name="Birren B."/>
        </authorList>
    </citation>
    <scope>NUCLEOTIDE SEQUENCE [LARGE SCALE GENOMIC DNA]</scope>
    <source>
        <strain evidence="15 16">CBS 119918</strain>
    </source>
</reference>
<dbReference type="VEuPathDB" id="FungiDB:A1O9_08694"/>
<dbReference type="GO" id="GO:0015031">
    <property type="term" value="P:protein transport"/>
    <property type="evidence" value="ECO:0007669"/>
    <property type="project" value="UniProtKB-KW"/>
</dbReference>
<organism evidence="15 16">
    <name type="scientific">Exophiala aquamarina CBS 119918</name>
    <dbReference type="NCBI Taxonomy" id="1182545"/>
    <lineage>
        <taxon>Eukaryota</taxon>
        <taxon>Fungi</taxon>
        <taxon>Dikarya</taxon>
        <taxon>Ascomycota</taxon>
        <taxon>Pezizomycotina</taxon>
        <taxon>Eurotiomycetes</taxon>
        <taxon>Chaetothyriomycetidae</taxon>
        <taxon>Chaetothyriales</taxon>
        <taxon>Herpotrichiellaceae</taxon>
        <taxon>Exophiala</taxon>
    </lineage>
</organism>
<evidence type="ECO:0000256" key="6">
    <source>
        <dbReference type="ARBA" id="ARBA00022692"/>
    </source>
</evidence>
<dbReference type="GO" id="GO:0050185">
    <property type="term" value="F:phosphatidylinositol deacylase activity"/>
    <property type="evidence" value="ECO:0007669"/>
    <property type="project" value="TreeGrafter"/>
</dbReference>
<protein>
    <recommendedName>
        <fullName evidence="4 12">GPI inositol-deacylase</fullName>
        <ecNumber evidence="12">3.1.-.-</ecNumber>
    </recommendedName>
</protein>
<keyword evidence="9 12" id="KW-0653">Protein transport</keyword>
<keyword evidence="11 12" id="KW-0472">Membrane</keyword>
<name>A0A072P592_9EURO</name>
<comment type="caution">
    <text evidence="15">The sequence shown here is derived from an EMBL/GenBank/DDBJ whole genome shotgun (WGS) entry which is preliminary data.</text>
</comment>
<dbReference type="PANTHER" id="PTHR15495:SF7">
    <property type="entry name" value="GPI INOSITOL-DEACYLASE"/>
    <property type="match status" value="1"/>
</dbReference>
<evidence type="ECO:0000256" key="3">
    <source>
        <dbReference type="ARBA" id="ARBA00006931"/>
    </source>
</evidence>
<feature type="transmembrane region" description="Helical" evidence="12">
    <location>
        <begin position="909"/>
        <end position="935"/>
    </location>
</feature>
<evidence type="ECO:0000256" key="12">
    <source>
        <dbReference type="RuleBase" id="RU365011"/>
    </source>
</evidence>
<dbReference type="GO" id="GO:0005789">
    <property type="term" value="C:endoplasmic reticulum membrane"/>
    <property type="evidence" value="ECO:0007669"/>
    <property type="project" value="UniProtKB-SubCell"/>
</dbReference>
<accession>A0A072P592</accession>
<dbReference type="InterPro" id="IPR039529">
    <property type="entry name" value="PGAP1/BST1"/>
</dbReference>
<feature type="domain" description="GPI inositol-deacylase PGAP1-like alpha/beta" evidence="13">
    <location>
        <begin position="110"/>
        <end position="353"/>
    </location>
</feature>
<feature type="transmembrane region" description="Helical" evidence="12">
    <location>
        <begin position="979"/>
        <end position="997"/>
    </location>
</feature>
<keyword evidence="8 12" id="KW-0256">Endoplasmic reticulum</keyword>
<keyword evidence="5 12" id="KW-0813">Transport</keyword>
<dbReference type="SUPFAM" id="SSF53474">
    <property type="entry name" value="alpha/beta-Hydrolases"/>
    <property type="match status" value="1"/>
</dbReference>
<dbReference type="InterPro" id="IPR012908">
    <property type="entry name" value="PGAP1-ab_dom-like"/>
</dbReference>
<keyword evidence="10 12" id="KW-1133">Transmembrane helix</keyword>
<evidence type="ECO:0000256" key="7">
    <source>
        <dbReference type="ARBA" id="ARBA00022801"/>
    </source>
</evidence>
<evidence type="ECO:0000256" key="2">
    <source>
        <dbReference type="ARBA" id="ARBA00004477"/>
    </source>
</evidence>
<comment type="subcellular location">
    <subcellularLocation>
        <location evidence="2">Endoplasmic reticulum membrane</location>
        <topology evidence="2">Multi-pass membrane protein</topology>
    </subcellularLocation>
</comment>